<dbReference type="EMBL" id="JADJNC010000008">
    <property type="protein sequence ID" value="MBK7422710.1"/>
    <property type="molecule type" value="Genomic_DNA"/>
</dbReference>
<proteinExistence type="predicted"/>
<name>A0A9D7F5Y8_9RHOO</name>
<protein>
    <submittedName>
        <fullName evidence="1">Uncharacterized protein</fullName>
    </submittedName>
</protein>
<organism evidence="1 2">
    <name type="scientific">Candidatus Propionivibrio dominans</name>
    <dbReference type="NCBI Taxonomy" id="2954373"/>
    <lineage>
        <taxon>Bacteria</taxon>
        <taxon>Pseudomonadati</taxon>
        <taxon>Pseudomonadota</taxon>
        <taxon>Betaproteobacteria</taxon>
        <taxon>Rhodocyclales</taxon>
        <taxon>Rhodocyclaceae</taxon>
        <taxon>Propionivibrio</taxon>
    </lineage>
</organism>
<evidence type="ECO:0000313" key="1">
    <source>
        <dbReference type="EMBL" id="MBK7422710.1"/>
    </source>
</evidence>
<gene>
    <name evidence="1" type="ORF">IPJ48_06230</name>
</gene>
<evidence type="ECO:0000313" key="2">
    <source>
        <dbReference type="Proteomes" id="UP000886602"/>
    </source>
</evidence>
<dbReference type="Proteomes" id="UP000886602">
    <property type="component" value="Unassembled WGS sequence"/>
</dbReference>
<dbReference type="AlphaFoldDB" id="A0A9D7F5Y8"/>
<sequence>MTYWNDAPAQPGLGSHCVEMINRLTTSTVHQKSEETGCYIREAAERVPKGIMIRPFVKLTKADIED</sequence>
<comment type="caution">
    <text evidence="1">The sequence shown here is derived from an EMBL/GenBank/DDBJ whole genome shotgun (WGS) entry which is preliminary data.</text>
</comment>
<reference evidence="1" key="1">
    <citation type="submission" date="2020-10" db="EMBL/GenBank/DDBJ databases">
        <title>Connecting structure to function with the recovery of over 1000 high-quality activated sludge metagenome-assembled genomes encoding full-length rRNA genes using long-read sequencing.</title>
        <authorList>
            <person name="Singleton C.M."/>
            <person name="Petriglieri F."/>
            <person name="Kristensen J.M."/>
            <person name="Kirkegaard R.H."/>
            <person name="Michaelsen T.Y."/>
            <person name="Andersen M.H."/>
            <person name="Karst S.M."/>
            <person name="Dueholm M.S."/>
            <person name="Nielsen P.H."/>
            <person name="Albertsen M."/>
        </authorList>
    </citation>
    <scope>NUCLEOTIDE SEQUENCE</scope>
    <source>
        <strain evidence="1">EsbW_18-Q3-R4-48_MAXAC.044</strain>
    </source>
</reference>
<accession>A0A9D7F5Y8</accession>